<dbReference type="AlphaFoldDB" id="A0A384JMY6"/>
<dbReference type="RefSeq" id="XP_024549829.1">
    <property type="nucleotide sequence ID" value="XM_024694040.1"/>
</dbReference>
<dbReference type="EMBL" id="CP009811">
    <property type="protein sequence ID" value="ATZ51841.1"/>
    <property type="molecule type" value="Genomic_DNA"/>
</dbReference>
<dbReference type="VEuPathDB" id="FungiDB:Bcin07g04060"/>
<reference evidence="1 2" key="1">
    <citation type="journal article" date="2011" name="PLoS Genet.">
        <title>Genomic analysis of the necrotrophic fungal pathogens Sclerotinia sclerotiorum and Botrytis cinerea.</title>
        <authorList>
            <person name="Amselem J."/>
            <person name="Cuomo C.A."/>
            <person name="van Kan J.A."/>
            <person name="Viaud M."/>
            <person name="Benito E.P."/>
            <person name="Couloux A."/>
            <person name="Coutinho P.M."/>
            <person name="de Vries R.P."/>
            <person name="Dyer P.S."/>
            <person name="Fillinger S."/>
            <person name="Fournier E."/>
            <person name="Gout L."/>
            <person name="Hahn M."/>
            <person name="Kohn L."/>
            <person name="Lapalu N."/>
            <person name="Plummer K.M."/>
            <person name="Pradier J.M."/>
            <person name="Quevillon E."/>
            <person name="Sharon A."/>
            <person name="Simon A."/>
            <person name="ten Have A."/>
            <person name="Tudzynski B."/>
            <person name="Tudzynski P."/>
            <person name="Wincker P."/>
            <person name="Andrew M."/>
            <person name="Anthouard V."/>
            <person name="Beever R.E."/>
            <person name="Beffa R."/>
            <person name="Benoit I."/>
            <person name="Bouzid O."/>
            <person name="Brault B."/>
            <person name="Chen Z."/>
            <person name="Choquer M."/>
            <person name="Collemare J."/>
            <person name="Cotton P."/>
            <person name="Danchin E.G."/>
            <person name="Da Silva C."/>
            <person name="Gautier A."/>
            <person name="Giraud C."/>
            <person name="Giraud T."/>
            <person name="Gonzalez C."/>
            <person name="Grossetete S."/>
            <person name="Guldener U."/>
            <person name="Henrissat B."/>
            <person name="Howlett B.J."/>
            <person name="Kodira C."/>
            <person name="Kretschmer M."/>
            <person name="Lappartient A."/>
            <person name="Leroch M."/>
            <person name="Levis C."/>
            <person name="Mauceli E."/>
            <person name="Neuveglise C."/>
            <person name="Oeser B."/>
            <person name="Pearson M."/>
            <person name="Poulain J."/>
            <person name="Poussereau N."/>
            <person name="Quesneville H."/>
            <person name="Rascle C."/>
            <person name="Schumacher J."/>
            <person name="Segurens B."/>
            <person name="Sexton A."/>
            <person name="Silva E."/>
            <person name="Sirven C."/>
            <person name="Soanes D.M."/>
            <person name="Talbot N.J."/>
            <person name="Templeton M."/>
            <person name="Yandava C."/>
            <person name="Yarden O."/>
            <person name="Zeng Q."/>
            <person name="Rollins J.A."/>
            <person name="Lebrun M.H."/>
            <person name="Dickman M."/>
        </authorList>
    </citation>
    <scope>NUCLEOTIDE SEQUENCE [LARGE SCALE GENOMIC DNA]</scope>
    <source>
        <strain evidence="1 2">B05.10</strain>
    </source>
</reference>
<keyword evidence="2" id="KW-1185">Reference proteome</keyword>
<gene>
    <name evidence="1" type="ORF">BCIN_07g04060</name>
</gene>
<accession>A0A384JMY6</accession>
<evidence type="ECO:0000313" key="1">
    <source>
        <dbReference type="EMBL" id="ATZ51841.1"/>
    </source>
</evidence>
<proteinExistence type="predicted"/>
<dbReference type="Proteomes" id="UP000001798">
    <property type="component" value="Chromosome 7"/>
</dbReference>
<reference evidence="1 2" key="2">
    <citation type="journal article" date="2012" name="Eukaryot. Cell">
        <title>Genome update of Botrytis cinerea strains B05.10 and T4.</title>
        <authorList>
            <person name="Staats M."/>
            <person name="van Kan J.A."/>
        </authorList>
    </citation>
    <scope>NUCLEOTIDE SEQUENCE [LARGE SCALE GENOMIC DNA]</scope>
    <source>
        <strain evidence="1 2">B05.10</strain>
    </source>
</reference>
<dbReference type="KEGG" id="bfu:BCIN_07g04060"/>
<dbReference type="OrthoDB" id="5281164at2759"/>
<sequence>MPTECELLASIWCSPAPIEPLAKALHTECLSYLESVKLAIPRTLQSLPAEIQSQIIEKLGFVGRAKLRETNHFYNATISAVTPNSEELRELILATESEDYATEKQLLACNSCLRLRHASKFRDTQTRGKRIRNGSERHLRLCLQCAIWKGWYRLGKFIQVDGEDVYLCRCRRVTLRAHLPPNWLTHKRCTDCYFQTEESRKMRKDPDRAREKPWMGLMKEFTL</sequence>
<organism evidence="1 2">
    <name type="scientific">Botryotinia fuckeliana (strain B05.10)</name>
    <name type="common">Noble rot fungus</name>
    <name type="synonym">Botrytis cinerea</name>
    <dbReference type="NCBI Taxonomy" id="332648"/>
    <lineage>
        <taxon>Eukaryota</taxon>
        <taxon>Fungi</taxon>
        <taxon>Dikarya</taxon>
        <taxon>Ascomycota</taxon>
        <taxon>Pezizomycotina</taxon>
        <taxon>Leotiomycetes</taxon>
        <taxon>Helotiales</taxon>
        <taxon>Sclerotiniaceae</taxon>
        <taxon>Botrytis</taxon>
    </lineage>
</organism>
<name>A0A384JMY6_BOTFB</name>
<reference evidence="1 2" key="3">
    <citation type="journal article" date="2017" name="Mol. Plant Pathol.">
        <title>A gapless genome sequence of the fungus Botrytis cinerea.</title>
        <authorList>
            <person name="Van Kan J.A."/>
            <person name="Stassen J.H."/>
            <person name="Mosbach A."/>
            <person name="Van Der Lee T.A."/>
            <person name="Faino L."/>
            <person name="Farmer A.D."/>
            <person name="Papasotiriou D.G."/>
            <person name="Zhou S."/>
            <person name="Seidl M.F."/>
            <person name="Cottam E."/>
            <person name="Edel D."/>
            <person name="Hahn M."/>
            <person name="Schwartz D.C."/>
            <person name="Dietrich R.A."/>
            <person name="Widdison S."/>
            <person name="Scalliet G."/>
        </authorList>
    </citation>
    <scope>NUCLEOTIDE SEQUENCE [LARGE SCALE GENOMIC DNA]</scope>
    <source>
        <strain evidence="1 2">B05.10</strain>
    </source>
</reference>
<protein>
    <recommendedName>
        <fullName evidence="3">F-box domain-containing protein</fullName>
    </recommendedName>
</protein>
<dbReference type="GeneID" id="36394329"/>
<evidence type="ECO:0008006" key="3">
    <source>
        <dbReference type="Google" id="ProtNLM"/>
    </source>
</evidence>
<evidence type="ECO:0000313" key="2">
    <source>
        <dbReference type="Proteomes" id="UP000001798"/>
    </source>
</evidence>